<dbReference type="PANTHER" id="PTHR31569">
    <property type="entry name" value="SWIM-TYPE DOMAIN-CONTAINING PROTEIN"/>
    <property type="match status" value="1"/>
</dbReference>
<evidence type="ECO:0000259" key="1">
    <source>
        <dbReference type="Pfam" id="PF10551"/>
    </source>
</evidence>
<dbReference type="Proteomes" id="UP001418222">
    <property type="component" value="Unassembled WGS sequence"/>
</dbReference>
<evidence type="ECO:0000313" key="3">
    <source>
        <dbReference type="Proteomes" id="UP001418222"/>
    </source>
</evidence>
<dbReference type="PANTHER" id="PTHR31569:SF4">
    <property type="entry name" value="SWIM-TYPE DOMAIN-CONTAINING PROTEIN"/>
    <property type="match status" value="1"/>
</dbReference>
<keyword evidence="3" id="KW-1185">Reference proteome</keyword>
<dbReference type="InterPro" id="IPR018289">
    <property type="entry name" value="MULE_transposase_dom"/>
</dbReference>
<dbReference type="EMBL" id="JBBWWQ010000018">
    <property type="protein sequence ID" value="KAK8920994.1"/>
    <property type="molecule type" value="Genomic_DNA"/>
</dbReference>
<name>A0AAP0FWX0_9ASPA</name>
<feature type="domain" description="MULE transposase" evidence="1">
    <location>
        <begin position="5"/>
        <end position="100"/>
    </location>
</feature>
<organism evidence="2 3">
    <name type="scientific">Platanthera zijinensis</name>
    <dbReference type="NCBI Taxonomy" id="2320716"/>
    <lineage>
        <taxon>Eukaryota</taxon>
        <taxon>Viridiplantae</taxon>
        <taxon>Streptophyta</taxon>
        <taxon>Embryophyta</taxon>
        <taxon>Tracheophyta</taxon>
        <taxon>Spermatophyta</taxon>
        <taxon>Magnoliopsida</taxon>
        <taxon>Liliopsida</taxon>
        <taxon>Asparagales</taxon>
        <taxon>Orchidaceae</taxon>
        <taxon>Orchidoideae</taxon>
        <taxon>Orchideae</taxon>
        <taxon>Orchidinae</taxon>
        <taxon>Platanthera</taxon>
    </lineage>
</organism>
<accession>A0AAP0FWX0</accession>
<reference evidence="2 3" key="1">
    <citation type="journal article" date="2022" name="Nat. Plants">
        <title>Genomes of leafy and leafless Platanthera orchids illuminate the evolution of mycoheterotrophy.</title>
        <authorList>
            <person name="Li M.H."/>
            <person name="Liu K.W."/>
            <person name="Li Z."/>
            <person name="Lu H.C."/>
            <person name="Ye Q.L."/>
            <person name="Zhang D."/>
            <person name="Wang J.Y."/>
            <person name="Li Y.F."/>
            <person name="Zhong Z.M."/>
            <person name="Liu X."/>
            <person name="Yu X."/>
            <person name="Liu D.K."/>
            <person name="Tu X.D."/>
            <person name="Liu B."/>
            <person name="Hao Y."/>
            <person name="Liao X.Y."/>
            <person name="Jiang Y.T."/>
            <person name="Sun W.H."/>
            <person name="Chen J."/>
            <person name="Chen Y.Q."/>
            <person name="Ai Y."/>
            <person name="Zhai J.W."/>
            <person name="Wu S.S."/>
            <person name="Zhou Z."/>
            <person name="Hsiao Y.Y."/>
            <person name="Wu W.L."/>
            <person name="Chen Y.Y."/>
            <person name="Lin Y.F."/>
            <person name="Hsu J.L."/>
            <person name="Li C.Y."/>
            <person name="Wang Z.W."/>
            <person name="Zhao X."/>
            <person name="Zhong W.Y."/>
            <person name="Ma X.K."/>
            <person name="Ma L."/>
            <person name="Huang J."/>
            <person name="Chen G.Z."/>
            <person name="Huang M.Z."/>
            <person name="Huang L."/>
            <person name="Peng D.H."/>
            <person name="Luo Y.B."/>
            <person name="Zou S.Q."/>
            <person name="Chen S.P."/>
            <person name="Lan S."/>
            <person name="Tsai W.C."/>
            <person name="Van de Peer Y."/>
            <person name="Liu Z.J."/>
        </authorList>
    </citation>
    <scope>NUCLEOTIDE SEQUENCE [LARGE SCALE GENOMIC DNA]</scope>
    <source>
        <strain evidence="2">Lor287</strain>
    </source>
</reference>
<dbReference type="AlphaFoldDB" id="A0AAP0FWX0"/>
<dbReference type="InterPro" id="IPR052579">
    <property type="entry name" value="Zinc_finger_SWIM"/>
</dbReference>
<gene>
    <name evidence="2" type="ORF">KSP39_PZI020820</name>
</gene>
<proteinExistence type="predicted"/>
<sequence>MFSNVFLLDCTYKTNRYKMPLLSIVGMTSTQQSFFSAFVFLSNETEDSYKWALEHFKTILHQNSLPLVLVTDRELALLNVIKVVFPTSKHILCQVHIHRNVLANCKKYFKEGKECEKFLGVWQRLVEARTENEFYMRYNAIISSYSGYYPKVVAYVSGTWVEPYKEFFVSAWIDKYLHLGNSTTNRVEGGHNHLKKFLEVSIGTLNTVWRAFDQMITLQHTEIRRAFGHSSIQMSTEYKSILYSALVGRVSINALSLIREEEKKYSSKEYPREEDCVHTTRNTLGLPCAHEVGIYNISLKTRHIRYG</sequence>
<dbReference type="Pfam" id="PF10551">
    <property type="entry name" value="MULE"/>
    <property type="match status" value="1"/>
</dbReference>
<comment type="caution">
    <text evidence="2">The sequence shown here is derived from an EMBL/GenBank/DDBJ whole genome shotgun (WGS) entry which is preliminary data.</text>
</comment>
<protein>
    <recommendedName>
        <fullName evidence="1">MULE transposase domain-containing protein</fullName>
    </recommendedName>
</protein>
<evidence type="ECO:0000313" key="2">
    <source>
        <dbReference type="EMBL" id="KAK8920994.1"/>
    </source>
</evidence>